<protein>
    <submittedName>
        <fullName evidence="1">Uncharacterized protein</fullName>
    </submittedName>
</protein>
<gene>
    <name evidence="1" type="primary">ORF23981</name>
</gene>
<organism evidence="1">
    <name type="scientific">Arion vulgaris</name>
    <dbReference type="NCBI Taxonomy" id="1028688"/>
    <lineage>
        <taxon>Eukaryota</taxon>
        <taxon>Metazoa</taxon>
        <taxon>Spiralia</taxon>
        <taxon>Lophotrochozoa</taxon>
        <taxon>Mollusca</taxon>
        <taxon>Gastropoda</taxon>
        <taxon>Heterobranchia</taxon>
        <taxon>Euthyneura</taxon>
        <taxon>Panpulmonata</taxon>
        <taxon>Eupulmonata</taxon>
        <taxon>Stylommatophora</taxon>
        <taxon>Helicina</taxon>
        <taxon>Arionoidea</taxon>
        <taxon>Arionidae</taxon>
        <taxon>Arion</taxon>
    </lineage>
</organism>
<accession>A0A0B6YGR3</accession>
<dbReference type="EMBL" id="HACG01008076">
    <property type="protein sequence ID" value="CEK54941.1"/>
    <property type="molecule type" value="Transcribed_RNA"/>
</dbReference>
<name>A0A0B6YGR3_9EUPU</name>
<dbReference type="AlphaFoldDB" id="A0A0B6YGR3"/>
<reference evidence="1" key="1">
    <citation type="submission" date="2014-12" db="EMBL/GenBank/DDBJ databases">
        <title>Insight into the proteome of Arion vulgaris.</title>
        <authorList>
            <person name="Aradska J."/>
            <person name="Bulat T."/>
            <person name="Smidak R."/>
            <person name="Sarate P."/>
            <person name="Gangsoo J."/>
            <person name="Sialana F."/>
            <person name="Bilban M."/>
            <person name="Lubec G."/>
        </authorList>
    </citation>
    <scope>NUCLEOTIDE SEQUENCE</scope>
    <source>
        <tissue evidence="1">Skin</tissue>
    </source>
</reference>
<proteinExistence type="predicted"/>
<evidence type="ECO:0000313" key="1">
    <source>
        <dbReference type="EMBL" id="CEK54941.1"/>
    </source>
</evidence>
<sequence>MYSGQGAKLCTSCHHRYNEINTYNRGVDNYGRIQAMREYRDMKVLTHAEKFLFMPS</sequence>